<sequence length="517" mass="57085">MAKKEMRQFSKEEVASHNKEGDLWIIIDGVVYDLTNFADLHPGGLTVLLDVAGQDATQEFYGLHRQSVLTRLGPKYEIGRILGSSSQITMQKPGDISEVPFAEPSAWQGFCSPYYKESHFKFRTAVRKFMQEEILPEGISNEESGTTADAETFEKMGAFGLLACRMGPGPHLKGMSLPGGVKPEEYDYFHEMIAHEEIAGLGLPGYQDSVATGMVIGLPPVLHFAQKELKQKVVSEVLSGKKRICLAITEATAGSDVAGVRTTAKKTADGKHYIVNGTKKWITNGHHCDYFSTAVRTGDGPGGISMLLIERSEGLETKAIKTSYSPSAGTCYITFENVKVPVENLLGKEGQGFQVIMFNFNHERWFIVAGVTRAMRLVVEECFMWAQQRLVFGKPLIEQPVIRAKLAHMISEVEAVHTWLESITYQMTKMNYTEASKKLGGPIALMKLRCTRVATRVSDEACQIFGGRAITKTGMGRVVEGFQRTFKFAAILGGSEEIMADLGIRQAMRVYPKGARL</sequence>
<dbReference type="InterPro" id="IPR013786">
    <property type="entry name" value="AcylCoA_DH/ox_N"/>
</dbReference>
<dbReference type="Gene3D" id="1.20.140.10">
    <property type="entry name" value="Butyryl-CoA Dehydrogenase, subunit A, domain 3"/>
    <property type="match status" value="1"/>
</dbReference>
<dbReference type="PROSITE" id="PS50255">
    <property type="entry name" value="CYTOCHROME_B5_2"/>
    <property type="match status" value="1"/>
</dbReference>
<dbReference type="InterPro" id="IPR046373">
    <property type="entry name" value="Acyl-CoA_Oxase/DH_mid-dom_sf"/>
</dbReference>
<keyword evidence="4" id="KW-0274">FAD</keyword>
<keyword evidence="5" id="KW-0560">Oxidoreductase</keyword>
<comment type="cofactor">
    <cofactor evidence="1">
        <name>FAD</name>
        <dbReference type="ChEBI" id="CHEBI:57692"/>
    </cofactor>
</comment>
<dbReference type="GO" id="GO:0050660">
    <property type="term" value="F:flavin adenine dinucleotide binding"/>
    <property type="evidence" value="ECO:0007669"/>
    <property type="project" value="InterPro"/>
</dbReference>
<gene>
    <name evidence="7" type="ORF">PhCBS80983_g00251</name>
</gene>
<evidence type="ECO:0000256" key="5">
    <source>
        <dbReference type="ARBA" id="ARBA00023002"/>
    </source>
</evidence>
<comment type="caution">
    <text evidence="7">The sequence shown here is derived from an EMBL/GenBank/DDBJ whole genome shotgun (WGS) entry which is preliminary data.</text>
</comment>
<evidence type="ECO:0000313" key="7">
    <source>
        <dbReference type="EMBL" id="TPX62529.1"/>
    </source>
</evidence>
<reference evidence="7 8" key="1">
    <citation type="journal article" date="2019" name="Sci. Rep.">
        <title>Comparative genomics of chytrid fungi reveal insights into the obligate biotrophic and pathogenic lifestyle of Synchytrium endobioticum.</title>
        <authorList>
            <person name="van de Vossenberg B.T.L.H."/>
            <person name="Warris S."/>
            <person name="Nguyen H.D.T."/>
            <person name="van Gent-Pelzer M.P.E."/>
            <person name="Joly D.L."/>
            <person name="van de Geest H.C."/>
            <person name="Bonants P.J.M."/>
            <person name="Smith D.S."/>
            <person name="Levesque C.A."/>
            <person name="van der Lee T.A.J."/>
        </authorList>
    </citation>
    <scope>NUCLEOTIDE SEQUENCE [LARGE SCALE GENOMIC DNA]</scope>
    <source>
        <strain evidence="7 8">CBS 809.83</strain>
    </source>
</reference>
<dbReference type="InterPro" id="IPR036250">
    <property type="entry name" value="AcylCo_DH-like_C"/>
</dbReference>
<evidence type="ECO:0000256" key="3">
    <source>
        <dbReference type="ARBA" id="ARBA00022630"/>
    </source>
</evidence>
<dbReference type="SUPFAM" id="SSF56645">
    <property type="entry name" value="Acyl-CoA dehydrogenase NM domain-like"/>
    <property type="match status" value="1"/>
</dbReference>
<dbReference type="Pfam" id="PF00173">
    <property type="entry name" value="Cyt-b5"/>
    <property type="match status" value="1"/>
</dbReference>
<dbReference type="SMART" id="SM01117">
    <property type="entry name" value="Cyt-b5"/>
    <property type="match status" value="1"/>
</dbReference>
<dbReference type="Pfam" id="PF02770">
    <property type="entry name" value="Acyl-CoA_dh_M"/>
    <property type="match status" value="1"/>
</dbReference>
<dbReference type="PANTHER" id="PTHR48083:SF28">
    <property type="entry name" value="ACYL-COA DEHYDROGENASE FAMILY PROTEIN (AFU_ORTHOLOGUE AFUA_6G10880)-RELATED"/>
    <property type="match status" value="1"/>
</dbReference>
<protein>
    <recommendedName>
        <fullName evidence="6">Cytochrome b5 heme-binding domain-containing protein</fullName>
    </recommendedName>
</protein>
<dbReference type="GO" id="GO:0005737">
    <property type="term" value="C:cytoplasm"/>
    <property type="evidence" value="ECO:0007669"/>
    <property type="project" value="TreeGrafter"/>
</dbReference>
<dbReference type="PROSITE" id="PS00072">
    <property type="entry name" value="ACYL_COA_DH_1"/>
    <property type="match status" value="1"/>
</dbReference>
<dbReference type="EMBL" id="QEAQ01000002">
    <property type="protein sequence ID" value="TPX62529.1"/>
    <property type="molecule type" value="Genomic_DNA"/>
</dbReference>
<dbReference type="Pfam" id="PF00441">
    <property type="entry name" value="Acyl-CoA_dh_1"/>
    <property type="match status" value="1"/>
</dbReference>
<dbReference type="GO" id="GO:0033539">
    <property type="term" value="P:fatty acid beta-oxidation using acyl-CoA dehydrogenase"/>
    <property type="evidence" value="ECO:0007669"/>
    <property type="project" value="TreeGrafter"/>
</dbReference>
<organism evidence="7 8">
    <name type="scientific">Powellomyces hirtus</name>
    <dbReference type="NCBI Taxonomy" id="109895"/>
    <lineage>
        <taxon>Eukaryota</taxon>
        <taxon>Fungi</taxon>
        <taxon>Fungi incertae sedis</taxon>
        <taxon>Chytridiomycota</taxon>
        <taxon>Chytridiomycota incertae sedis</taxon>
        <taxon>Chytridiomycetes</taxon>
        <taxon>Spizellomycetales</taxon>
        <taxon>Powellomycetaceae</taxon>
        <taxon>Powellomyces</taxon>
    </lineage>
</organism>
<dbReference type="Gene3D" id="3.10.120.10">
    <property type="entry name" value="Cytochrome b5-like heme/steroid binding domain"/>
    <property type="match status" value="1"/>
</dbReference>
<comment type="similarity">
    <text evidence="2">Belongs to the acyl-CoA dehydrogenase family.</text>
</comment>
<dbReference type="InterPro" id="IPR036400">
    <property type="entry name" value="Cyt_B5-like_heme/steroid_sf"/>
</dbReference>
<dbReference type="Pfam" id="PF02771">
    <property type="entry name" value="Acyl-CoA_dh_N"/>
    <property type="match status" value="1"/>
</dbReference>
<name>A0A507EEA7_9FUNG</name>
<dbReference type="InterPro" id="IPR006091">
    <property type="entry name" value="Acyl-CoA_Oxase/DH_mid-dom"/>
</dbReference>
<dbReference type="SUPFAM" id="SSF55856">
    <property type="entry name" value="Cytochrome b5-like heme/steroid binding domain"/>
    <property type="match status" value="1"/>
</dbReference>
<evidence type="ECO:0000313" key="8">
    <source>
        <dbReference type="Proteomes" id="UP000318582"/>
    </source>
</evidence>
<dbReference type="InterPro" id="IPR037069">
    <property type="entry name" value="AcylCoA_DH/ox_N_sf"/>
</dbReference>
<keyword evidence="8" id="KW-1185">Reference proteome</keyword>
<evidence type="ECO:0000256" key="1">
    <source>
        <dbReference type="ARBA" id="ARBA00001974"/>
    </source>
</evidence>
<dbReference type="Gene3D" id="1.10.540.10">
    <property type="entry name" value="Acyl-CoA dehydrogenase/oxidase, N-terminal domain"/>
    <property type="match status" value="1"/>
</dbReference>
<dbReference type="InterPro" id="IPR001199">
    <property type="entry name" value="Cyt_B5-like_heme/steroid-bd"/>
</dbReference>
<proteinExistence type="inferred from homology"/>
<dbReference type="Gene3D" id="2.40.110.10">
    <property type="entry name" value="Butyryl-CoA Dehydrogenase, subunit A, domain 2"/>
    <property type="match status" value="1"/>
</dbReference>
<evidence type="ECO:0000256" key="2">
    <source>
        <dbReference type="ARBA" id="ARBA00009347"/>
    </source>
</evidence>
<dbReference type="PRINTS" id="PR00363">
    <property type="entry name" value="CYTOCHROMEB5"/>
</dbReference>
<dbReference type="SUPFAM" id="SSF47203">
    <property type="entry name" value="Acyl-CoA dehydrogenase C-terminal domain-like"/>
    <property type="match status" value="1"/>
</dbReference>
<dbReference type="InterPro" id="IPR009100">
    <property type="entry name" value="AcylCoA_DH/oxidase_NM_dom_sf"/>
</dbReference>
<dbReference type="AlphaFoldDB" id="A0A507EEA7"/>
<evidence type="ECO:0000259" key="6">
    <source>
        <dbReference type="PROSITE" id="PS50255"/>
    </source>
</evidence>
<dbReference type="GO" id="GO:0003995">
    <property type="term" value="F:acyl-CoA dehydrogenase activity"/>
    <property type="evidence" value="ECO:0007669"/>
    <property type="project" value="InterPro"/>
</dbReference>
<dbReference type="InterPro" id="IPR006089">
    <property type="entry name" value="Acyl-CoA_DH_CS"/>
</dbReference>
<keyword evidence="3" id="KW-0285">Flavoprotein</keyword>
<dbReference type="Proteomes" id="UP000318582">
    <property type="component" value="Unassembled WGS sequence"/>
</dbReference>
<dbReference type="PANTHER" id="PTHR48083">
    <property type="entry name" value="MEDIUM-CHAIN SPECIFIC ACYL-COA DEHYDROGENASE, MITOCHONDRIAL-RELATED"/>
    <property type="match status" value="1"/>
</dbReference>
<dbReference type="InterPro" id="IPR050741">
    <property type="entry name" value="Acyl-CoA_dehydrogenase"/>
</dbReference>
<dbReference type="InterPro" id="IPR009075">
    <property type="entry name" value="AcylCo_DH/oxidase_C"/>
</dbReference>
<evidence type="ECO:0000256" key="4">
    <source>
        <dbReference type="ARBA" id="ARBA00022827"/>
    </source>
</evidence>
<feature type="domain" description="Cytochrome b5 heme-binding" evidence="6">
    <location>
        <begin position="6"/>
        <end position="82"/>
    </location>
</feature>
<accession>A0A507EEA7</accession>
<dbReference type="STRING" id="109895.A0A507EEA7"/>